<organism evidence="1">
    <name type="scientific">marine metagenome</name>
    <dbReference type="NCBI Taxonomy" id="408172"/>
    <lineage>
        <taxon>unclassified sequences</taxon>
        <taxon>metagenomes</taxon>
        <taxon>ecological metagenomes</taxon>
    </lineage>
</organism>
<protein>
    <submittedName>
        <fullName evidence="1">Uncharacterized protein</fullName>
    </submittedName>
</protein>
<feature type="non-terminal residue" evidence="1">
    <location>
        <position position="1"/>
    </location>
</feature>
<evidence type="ECO:0000313" key="1">
    <source>
        <dbReference type="EMBL" id="SVC38693.1"/>
    </source>
</evidence>
<accession>A0A382LQM4</accession>
<reference evidence="1" key="1">
    <citation type="submission" date="2018-05" db="EMBL/GenBank/DDBJ databases">
        <authorList>
            <person name="Lanie J.A."/>
            <person name="Ng W.-L."/>
            <person name="Kazmierczak K.M."/>
            <person name="Andrzejewski T.M."/>
            <person name="Davidsen T.M."/>
            <person name="Wayne K.J."/>
            <person name="Tettelin H."/>
            <person name="Glass J.I."/>
            <person name="Rusch D."/>
            <person name="Podicherti R."/>
            <person name="Tsui H.-C.T."/>
            <person name="Winkler M.E."/>
        </authorList>
    </citation>
    <scope>NUCLEOTIDE SEQUENCE</scope>
</reference>
<dbReference type="EMBL" id="UINC01088458">
    <property type="protein sequence ID" value="SVC38693.1"/>
    <property type="molecule type" value="Genomic_DNA"/>
</dbReference>
<dbReference type="AlphaFoldDB" id="A0A382LQM4"/>
<gene>
    <name evidence="1" type="ORF">METZ01_LOCUS291547</name>
</gene>
<proteinExistence type="predicted"/>
<name>A0A382LQM4_9ZZZZ</name>
<sequence length="93" mass="10163">ISLVRVSTITVPNDNGHAKHNVVHGKKSVHNLKKGATMKIDFTKDKETKNTVRFSGVSEDGTVNGSLYITKGSDLEKETLISLEVEKAELQEA</sequence>